<accession>A0ABU8X1B9</accession>
<comment type="caution">
    <text evidence="3">The sequence shown here is derived from an EMBL/GenBank/DDBJ whole genome shotgun (WGS) entry which is preliminary data.</text>
</comment>
<gene>
    <name evidence="3" type="ORF">WKW79_03450</name>
</gene>
<keyword evidence="4" id="KW-1185">Reference proteome</keyword>
<feature type="coiled-coil region" evidence="1">
    <location>
        <begin position="920"/>
        <end position="947"/>
    </location>
</feature>
<sequence>MATTPKFSAANFFASNLKLSSIVAPPLPVMLETLCPSDRPLALLPVRLETRFFTLPDSTVQLRVRIYPDKIHLDSHERDLLPGERDWGRHYWEQDWRAGPNAGARADAWRQLADRFGAQRAAWIARALAPTNPLQRPTLAVAAKDPLPTAPQWPAVTVVSDGKEAAWRHAPVARLMPDRWIAVIQAGGRVVIAVAGGPVRKPLATGPDPQVPVSTVPADQLAVDEGMRWMVDFDEAEKAGMGLRIAIPPPTLAGGGIESLFVFGTTSASPTDTAAQLAALLDAHHYTDGAEFLRTGTPTNNTADRRAGYDPSDAGRAQSFATEVAFDPSTLAATSNAKRLGLALGLLDAQIAPVLGRLPLAAGTQEADMRAMNTALWPMGWGYFLSNLAGPEGSGMTPEHITWARAHFLDHVRSAGPLASLRCGRQPYGILPVTSIDYWKPRAGEEAAFARDTMLQGLLRQLRDFAWRPQLVNAARVGRRNPADPDGDLADVMRTDAVSSSYSTRAVMGRHYLQHLRAFLGEDLLGSGFLAQQDAIATGLLTRLNLPWRPRISRAAYADMDYPVGSQPVQAGEVSPWRKLEPDFITALLTEPAIDALIAMRPDPNNVDAKSSLLQILLRHALLRELAQATAMIAAGLPGNDLATLLRDAELIDLVTGAAPSLTWKRQLALKVPAVTGDKTIRQFLESTTTFDAAPLASLGAFRNSLSWLRTLDSEALQLLMQGTLDLSSHRLDAWITSFATKRLTSMRAAAPQGIYAGAYGWVENLRPLPAGAAAPVTPPAGEAGALFATPNDSGFIHAPSMTHATAAALLRNAHLGATGVPQENGPFAIDLTSRRVREANQLLEGVRQGQPLGALLGYRFERGLHELLLDRFIAPLRDLAPLVAGKLEAKTKPLEAIAANNVVDGLVLHSRWRADGRPINALLVQKGASEDELKKMRQELNALGDAIDGVGDALTAETAYQMARGNTSRIASTLAALAHGDAPAPELEVARMPRSGVALTHRVLMLWSGAATATTGWAAVSTSARATAEPMLNAWAAKLFGDPRKVRCTIERLEDISGLVVETRVLRLSDLALAPLDVVYGVENLAGPRRPDKAPDDIEQRLLYVARHQAGGFAEQATLRIQHARPANLAAAELTLLDVLEQARAAQRLLTNARGADAEDLNLPERASGGVLDLAEMEARVVKAENALTAAHKALDTLVKKGTASTADALRTAMLKLGSFGLSPAVPAIASGDDTATRSALLQQATALLKQGKPRLDQGTSLRAATVSTDPRARRDQLNERMRTVFGAAFVVLPRFTCDTTGATELKTALAASTPTQGGDALAAHTWFTRSARVRDPVARLSACLRGAEVLNTGERLNLRIAQLPFINGERWVGLPCAPNTEPPSGKLSLVLQAPTTLDTTVPMCGLAVDEWIEVVPSRRETTAITFQYNPPDACAPQAVLLAVPPVPDQAWTVETLHRVLLETLDLAKLRAVDPESLAGTAQYLPALYLAFNAKDDVVSTDAMAFVR</sequence>
<feature type="region of interest" description="Disordered" evidence="2">
    <location>
        <begin position="292"/>
        <end position="314"/>
    </location>
</feature>
<evidence type="ECO:0000256" key="2">
    <source>
        <dbReference type="SAM" id="MobiDB-lite"/>
    </source>
</evidence>
<organism evidence="3 4">
    <name type="scientific">Variovorax robiniae</name>
    <dbReference type="NCBI Taxonomy" id="1836199"/>
    <lineage>
        <taxon>Bacteria</taxon>
        <taxon>Pseudomonadati</taxon>
        <taxon>Pseudomonadota</taxon>
        <taxon>Betaproteobacteria</taxon>
        <taxon>Burkholderiales</taxon>
        <taxon>Comamonadaceae</taxon>
        <taxon>Variovorax</taxon>
    </lineage>
</organism>
<evidence type="ECO:0000313" key="4">
    <source>
        <dbReference type="Proteomes" id="UP001367030"/>
    </source>
</evidence>
<protein>
    <submittedName>
        <fullName evidence="3">Uncharacterized protein</fullName>
    </submittedName>
</protein>
<keyword evidence="1" id="KW-0175">Coiled coil</keyword>
<reference evidence="3 4" key="1">
    <citation type="submission" date="2024-03" db="EMBL/GenBank/DDBJ databases">
        <title>Novel species of the genus Variovorax.</title>
        <authorList>
            <person name="Liu Q."/>
            <person name="Xin Y.-H."/>
        </authorList>
    </citation>
    <scope>NUCLEOTIDE SEQUENCE [LARGE SCALE GENOMIC DNA]</scope>
    <source>
        <strain evidence="3 4">KACC 18901</strain>
    </source>
</reference>
<dbReference type="Proteomes" id="UP001367030">
    <property type="component" value="Unassembled WGS sequence"/>
</dbReference>
<dbReference type="RefSeq" id="WP_340333687.1">
    <property type="nucleotide sequence ID" value="NZ_JBBKZS010000001.1"/>
</dbReference>
<proteinExistence type="predicted"/>
<evidence type="ECO:0000313" key="3">
    <source>
        <dbReference type="EMBL" id="MEJ8853605.1"/>
    </source>
</evidence>
<evidence type="ECO:0000256" key="1">
    <source>
        <dbReference type="SAM" id="Coils"/>
    </source>
</evidence>
<dbReference type="EMBL" id="JBBKZS010000001">
    <property type="protein sequence ID" value="MEJ8853605.1"/>
    <property type="molecule type" value="Genomic_DNA"/>
</dbReference>
<name>A0ABU8X1B9_9BURK</name>